<dbReference type="AlphaFoldDB" id="A0A1B6F349"/>
<evidence type="ECO:0000313" key="1">
    <source>
        <dbReference type="EMBL" id="JAS44595.1"/>
    </source>
</evidence>
<protein>
    <submittedName>
        <fullName evidence="1">Uncharacterized protein</fullName>
    </submittedName>
</protein>
<gene>
    <name evidence="1" type="ORF">g.1308</name>
</gene>
<organism evidence="1">
    <name type="scientific">Cuerna arida</name>
    <dbReference type="NCBI Taxonomy" id="1464854"/>
    <lineage>
        <taxon>Eukaryota</taxon>
        <taxon>Metazoa</taxon>
        <taxon>Ecdysozoa</taxon>
        <taxon>Arthropoda</taxon>
        <taxon>Hexapoda</taxon>
        <taxon>Insecta</taxon>
        <taxon>Pterygota</taxon>
        <taxon>Neoptera</taxon>
        <taxon>Paraneoptera</taxon>
        <taxon>Hemiptera</taxon>
        <taxon>Auchenorrhyncha</taxon>
        <taxon>Membracoidea</taxon>
        <taxon>Cicadellidae</taxon>
        <taxon>Cicadellinae</taxon>
        <taxon>Proconiini</taxon>
        <taxon>Cuerna</taxon>
    </lineage>
</organism>
<proteinExistence type="predicted"/>
<feature type="non-terminal residue" evidence="1">
    <location>
        <position position="119"/>
    </location>
</feature>
<sequence>SVISTNQDIQLLLSSGAGSDSDRLQRITHARDLVDNIISLLTFFTALDRVDLDRAEELLTEVKRIEFSCFGLKSILSQSMDSVNLFREQQKQIRKFSQIINEAANRVVTISLVAKVPLE</sequence>
<feature type="non-terminal residue" evidence="1">
    <location>
        <position position="1"/>
    </location>
</feature>
<accession>A0A1B6F349</accession>
<reference evidence="1" key="1">
    <citation type="submission" date="2015-11" db="EMBL/GenBank/DDBJ databases">
        <title>De novo transcriptome assembly of four potential Pierce s Disease insect vectors from Arizona vineyards.</title>
        <authorList>
            <person name="Tassone E.E."/>
        </authorList>
    </citation>
    <scope>NUCLEOTIDE SEQUENCE</scope>
</reference>
<dbReference type="EMBL" id="GECZ01025174">
    <property type="protein sequence ID" value="JAS44595.1"/>
    <property type="molecule type" value="Transcribed_RNA"/>
</dbReference>
<name>A0A1B6F349_9HEMI</name>